<sequence>MDFGEVDCHKARSQANDAKAEGNNIKHGFDMLESVECNLKSSSLRESLKFLISKKSGPS</sequence>
<evidence type="ECO:0000313" key="1">
    <source>
        <dbReference type="EMBL" id="KAF0901410.1"/>
    </source>
</evidence>
<reference evidence="1 2" key="1">
    <citation type="submission" date="2019-11" db="EMBL/GenBank/DDBJ databases">
        <title>Whole genome sequence of Oryza granulata.</title>
        <authorList>
            <person name="Li W."/>
        </authorList>
    </citation>
    <scope>NUCLEOTIDE SEQUENCE [LARGE SCALE GENOMIC DNA]</scope>
    <source>
        <strain evidence="2">cv. Menghai</strain>
        <tissue evidence="1">Leaf</tissue>
    </source>
</reference>
<organism evidence="1 2">
    <name type="scientific">Oryza meyeriana var. granulata</name>
    <dbReference type="NCBI Taxonomy" id="110450"/>
    <lineage>
        <taxon>Eukaryota</taxon>
        <taxon>Viridiplantae</taxon>
        <taxon>Streptophyta</taxon>
        <taxon>Embryophyta</taxon>
        <taxon>Tracheophyta</taxon>
        <taxon>Spermatophyta</taxon>
        <taxon>Magnoliopsida</taxon>
        <taxon>Liliopsida</taxon>
        <taxon>Poales</taxon>
        <taxon>Poaceae</taxon>
        <taxon>BOP clade</taxon>
        <taxon>Oryzoideae</taxon>
        <taxon>Oryzeae</taxon>
        <taxon>Oryzinae</taxon>
        <taxon>Oryza</taxon>
        <taxon>Oryza meyeriana</taxon>
    </lineage>
</organism>
<dbReference type="Proteomes" id="UP000479710">
    <property type="component" value="Unassembled WGS sequence"/>
</dbReference>
<accession>A0A6G1CMR2</accession>
<keyword evidence="2" id="KW-1185">Reference proteome</keyword>
<protein>
    <submittedName>
        <fullName evidence="1">Uncharacterized protein</fullName>
    </submittedName>
</protein>
<comment type="caution">
    <text evidence="1">The sequence shown here is derived from an EMBL/GenBank/DDBJ whole genome shotgun (WGS) entry which is preliminary data.</text>
</comment>
<proteinExistence type="predicted"/>
<gene>
    <name evidence="1" type="ORF">E2562_000291</name>
</gene>
<name>A0A6G1CMR2_9ORYZ</name>
<dbReference type="EMBL" id="SPHZ02000008">
    <property type="protein sequence ID" value="KAF0901410.1"/>
    <property type="molecule type" value="Genomic_DNA"/>
</dbReference>
<evidence type="ECO:0000313" key="2">
    <source>
        <dbReference type="Proteomes" id="UP000479710"/>
    </source>
</evidence>
<dbReference type="AlphaFoldDB" id="A0A6G1CMR2"/>